<comment type="function">
    <text evidence="2 8">Catalyzes the removal of elemental sulfur and selenium atoms from L-cysteine, L-cystine, L-selenocysteine, and L-selenocystine to produce L-alanine.</text>
</comment>
<feature type="domain" description="Aminotransferase class V" evidence="9">
    <location>
        <begin position="26"/>
        <end position="395"/>
    </location>
</feature>
<dbReference type="InterPro" id="IPR016454">
    <property type="entry name" value="Cysteine_dSase"/>
</dbReference>
<organism evidence="10 11">
    <name type="scientific">Methylomonas koyamae</name>
    <dbReference type="NCBI Taxonomy" id="702114"/>
    <lineage>
        <taxon>Bacteria</taxon>
        <taxon>Pseudomonadati</taxon>
        <taxon>Pseudomonadota</taxon>
        <taxon>Gammaproteobacteria</taxon>
        <taxon>Methylococcales</taxon>
        <taxon>Methylococcaceae</taxon>
        <taxon>Methylomonas</taxon>
    </lineage>
</organism>
<sequence>MSIFPVEQVRADFPILGEKIRNKPLVYLDNAASCQKPQAVIDAIVHTYSREYANIHRGVHTLSVKATDKFEGAREKVRAFINANSDKEIIFVRGATEAINLVAQSYGKSQLKAGDEIVISAMEHHANIVPWQMLCEQIGAVLKVAPMDQAGELLFDEFEKLLNAKTKLVAITQMSNALGTINPVENIIAAAHARNIPVLLDGAQAIPHMAVDVQALDCDFYVFSGHKLYGPSGAGVLYGKQALLEAMPPYQGGGDMIRTVTFEKTTYAGLPHKFEAGTPAIAEVIGLGAAIDYVAAVGVANIAAYEAELLAYATEQAQQIKGLNIIGQAAHKGGILSFTLDRIHPHDIGTMLDSLGIAIRAGHHCAMPVMDFYGVPATARASFAMYNTRQEIDVLMQGIKSLIEVFG</sequence>
<dbReference type="EMBL" id="LUUK01000183">
    <property type="protein sequence ID" value="OAI16725.1"/>
    <property type="molecule type" value="Genomic_DNA"/>
</dbReference>
<dbReference type="EC" id="2.8.1.7" evidence="8"/>
<dbReference type="Gene3D" id="3.40.640.10">
    <property type="entry name" value="Type I PLP-dependent aspartate aminotransferase-like (Major domain)"/>
    <property type="match status" value="1"/>
</dbReference>
<dbReference type="STRING" id="702114.A1355_09440"/>
<protein>
    <recommendedName>
        <fullName evidence="8">Cysteine desulfurase</fullName>
        <ecNumber evidence="8">2.8.1.7</ecNumber>
    </recommendedName>
</protein>
<gene>
    <name evidence="10" type="ORF">A1355_09440</name>
</gene>
<dbReference type="Pfam" id="PF00266">
    <property type="entry name" value="Aminotran_5"/>
    <property type="match status" value="1"/>
</dbReference>
<dbReference type="CDD" id="cd06453">
    <property type="entry name" value="SufS_like"/>
    <property type="match status" value="1"/>
</dbReference>
<dbReference type="PIRSF" id="PIRSF005572">
    <property type="entry name" value="NifS"/>
    <property type="match status" value="1"/>
</dbReference>
<dbReference type="InterPro" id="IPR015424">
    <property type="entry name" value="PyrdxlP-dep_Trfase"/>
</dbReference>
<proteinExistence type="inferred from homology"/>
<dbReference type="PANTHER" id="PTHR43586">
    <property type="entry name" value="CYSTEINE DESULFURASE"/>
    <property type="match status" value="1"/>
</dbReference>
<dbReference type="InterPro" id="IPR015421">
    <property type="entry name" value="PyrdxlP-dep_Trfase_major"/>
</dbReference>
<evidence type="ECO:0000256" key="7">
    <source>
        <dbReference type="RuleBase" id="RU004504"/>
    </source>
</evidence>
<dbReference type="GO" id="GO:0006534">
    <property type="term" value="P:cysteine metabolic process"/>
    <property type="evidence" value="ECO:0007669"/>
    <property type="project" value="UniProtKB-UniRule"/>
</dbReference>
<evidence type="ECO:0000313" key="10">
    <source>
        <dbReference type="EMBL" id="OAI16725.1"/>
    </source>
</evidence>
<evidence type="ECO:0000313" key="11">
    <source>
        <dbReference type="Proteomes" id="UP000077628"/>
    </source>
</evidence>
<dbReference type="PANTHER" id="PTHR43586:SF8">
    <property type="entry name" value="CYSTEINE DESULFURASE 1, CHLOROPLASTIC"/>
    <property type="match status" value="1"/>
</dbReference>
<evidence type="ECO:0000256" key="8">
    <source>
        <dbReference type="RuleBase" id="RU004506"/>
    </source>
</evidence>
<dbReference type="InterPro" id="IPR020578">
    <property type="entry name" value="Aminotrans_V_PyrdxlP_BS"/>
</dbReference>
<evidence type="ECO:0000259" key="9">
    <source>
        <dbReference type="Pfam" id="PF00266"/>
    </source>
</evidence>
<evidence type="ECO:0000256" key="4">
    <source>
        <dbReference type="ARBA" id="ARBA00022679"/>
    </source>
</evidence>
<keyword evidence="4 8" id="KW-0808">Transferase</keyword>
<dbReference type="InterPro" id="IPR000192">
    <property type="entry name" value="Aminotrans_V_dom"/>
</dbReference>
<keyword evidence="5 8" id="KW-0663">Pyridoxal phosphate</keyword>
<dbReference type="OrthoDB" id="9808002at2"/>
<reference evidence="11" key="1">
    <citation type="submission" date="2016-03" db="EMBL/GenBank/DDBJ databases">
        <authorList>
            <person name="Heylen K."/>
            <person name="De Vos P."/>
            <person name="Vekeman B."/>
        </authorList>
    </citation>
    <scope>NUCLEOTIDE SEQUENCE [LARGE SCALE GENOMIC DNA]</scope>
    <source>
        <strain evidence="11">R-45383</strain>
    </source>
</reference>
<dbReference type="AlphaFoldDB" id="A0A177NFS9"/>
<dbReference type="GO" id="GO:0030170">
    <property type="term" value="F:pyridoxal phosphate binding"/>
    <property type="evidence" value="ECO:0007669"/>
    <property type="project" value="UniProtKB-UniRule"/>
</dbReference>
<evidence type="ECO:0000256" key="6">
    <source>
        <dbReference type="ARBA" id="ARBA00050776"/>
    </source>
</evidence>
<comment type="caution">
    <text evidence="10">The sequence shown here is derived from an EMBL/GenBank/DDBJ whole genome shotgun (WGS) entry which is preliminary data.</text>
</comment>
<comment type="catalytic activity">
    <reaction evidence="6 8">
        <text>(sulfur carrier)-H + L-cysteine = (sulfur carrier)-SH + L-alanine</text>
        <dbReference type="Rhea" id="RHEA:43892"/>
        <dbReference type="Rhea" id="RHEA-COMP:14737"/>
        <dbReference type="Rhea" id="RHEA-COMP:14739"/>
        <dbReference type="ChEBI" id="CHEBI:29917"/>
        <dbReference type="ChEBI" id="CHEBI:35235"/>
        <dbReference type="ChEBI" id="CHEBI:57972"/>
        <dbReference type="ChEBI" id="CHEBI:64428"/>
        <dbReference type="EC" id="2.8.1.7"/>
    </reaction>
</comment>
<evidence type="ECO:0000256" key="2">
    <source>
        <dbReference type="ARBA" id="ARBA00002824"/>
    </source>
</evidence>
<dbReference type="InterPro" id="IPR015422">
    <property type="entry name" value="PyrdxlP-dep_Trfase_small"/>
</dbReference>
<evidence type="ECO:0000256" key="5">
    <source>
        <dbReference type="ARBA" id="ARBA00022898"/>
    </source>
</evidence>
<dbReference type="NCBIfam" id="TIGR01979">
    <property type="entry name" value="sufS"/>
    <property type="match status" value="1"/>
</dbReference>
<accession>A0A177NFS9</accession>
<evidence type="ECO:0000256" key="1">
    <source>
        <dbReference type="ARBA" id="ARBA00001933"/>
    </source>
</evidence>
<dbReference type="RefSeq" id="WP_064030160.1">
    <property type="nucleotide sequence ID" value="NZ_LUUK01000183.1"/>
</dbReference>
<keyword evidence="11" id="KW-1185">Reference proteome</keyword>
<dbReference type="GO" id="GO:0031071">
    <property type="term" value="F:cysteine desulfurase activity"/>
    <property type="evidence" value="ECO:0007669"/>
    <property type="project" value="UniProtKB-UniRule"/>
</dbReference>
<name>A0A177NFS9_9GAMM</name>
<comment type="similarity">
    <text evidence="3 8">Belongs to the class-V pyridoxal-phosphate-dependent aminotransferase family. Csd subfamily.</text>
</comment>
<dbReference type="Gene3D" id="3.90.1150.10">
    <property type="entry name" value="Aspartate Aminotransferase, domain 1"/>
    <property type="match status" value="1"/>
</dbReference>
<dbReference type="PROSITE" id="PS00595">
    <property type="entry name" value="AA_TRANSFER_CLASS_5"/>
    <property type="match status" value="1"/>
</dbReference>
<dbReference type="SUPFAM" id="SSF53383">
    <property type="entry name" value="PLP-dependent transferases"/>
    <property type="match status" value="1"/>
</dbReference>
<comment type="cofactor">
    <cofactor evidence="1 7">
        <name>pyridoxal 5'-phosphate</name>
        <dbReference type="ChEBI" id="CHEBI:597326"/>
    </cofactor>
</comment>
<evidence type="ECO:0000256" key="3">
    <source>
        <dbReference type="ARBA" id="ARBA00010447"/>
    </source>
</evidence>
<dbReference type="Proteomes" id="UP000077628">
    <property type="component" value="Unassembled WGS sequence"/>
</dbReference>
<dbReference type="InterPro" id="IPR010970">
    <property type="entry name" value="Cys_dSase_SufS"/>
</dbReference>